<dbReference type="InterPro" id="IPR011067">
    <property type="entry name" value="Plasmid_toxin/cell-grow_inhib"/>
</dbReference>
<dbReference type="RefSeq" id="WP_099521501.1">
    <property type="nucleotide sequence ID" value="NZ_CP016808.1"/>
</dbReference>
<dbReference type="Pfam" id="PF02452">
    <property type="entry name" value="PemK_toxin"/>
    <property type="match status" value="1"/>
</dbReference>
<organism evidence="3">
    <name type="scientific">Paenibacillus sp. BIHB 4019</name>
    <dbReference type="NCBI Taxonomy" id="1870819"/>
    <lineage>
        <taxon>Bacteria</taxon>
        <taxon>Bacillati</taxon>
        <taxon>Bacillota</taxon>
        <taxon>Bacilli</taxon>
        <taxon>Bacillales</taxon>
        <taxon>Paenibacillaceae</taxon>
        <taxon>Paenibacillus</taxon>
    </lineage>
</organism>
<dbReference type="Gene3D" id="2.30.30.110">
    <property type="match status" value="1"/>
</dbReference>
<name>A0A1B2DSC9_9BACL</name>
<dbReference type="GO" id="GO:0003677">
    <property type="term" value="F:DNA binding"/>
    <property type="evidence" value="ECO:0007669"/>
    <property type="project" value="InterPro"/>
</dbReference>
<evidence type="ECO:0000313" key="3">
    <source>
        <dbReference type="EMBL" id="ANY70619.1"/>
    </source>
</evidence>
<keyword evidence="2" id="KW-1277">Toxin-antitoxin system</keyword>
<evidence type="ECO:0000256" key="1">
    <source>
        <dbReference type="ARBA" id="ARBA00007521"/>
    </source>
</evidence>
<dbReference type="AlphaFoldDB" id="A0A1B2DSC9"/>
<evidence type="ECO:0000256" key="2">
    <source>
        <dbReference type="ARBA" id="ARBA00022649"/>
    </source>
</evidence>
<dbReference type="PANTHER" id="PTHR33988:SF3">
    <property type="entry name" value="ENDORIBONUCLEASE TOXIN CHPB-RELATED"/>
    <property type="match status" value="1"/>
</dbReference>
<protein>
    <submittedName>
        <fullName evidence="3">mRNA-degrading endonuclease</fullName>
    </submittedName>
</protein>
<keyword evidence="3" id="KW-0378">Hydrolase</keyword>
<sequence>MPIPQRGDLIWLDFDSQAGHEQAGRRPALVLSEADFNELTGFAVVCPITSQIKEYPFEVALPGGLAFSGVVLTDQMKSLDVQKRKIKIMGSVPADSPFMKAVLRNTRSILA</sequence>
<dbReference type="PANTHER" id="PTHR33988">
    <property type="entry name" value="ENDORIBONUCLEASE MAZF-RELATED"/>
    <property type="match status" value="1"/>
</dbReference>
<dbReference type="GO" id="GO:0016075">
    <property type="term" value="P:rRNA catabolic process"/>
    <property type="evidence" value="ECO:0007669"/>
    <property type="project" value="TreeGrafter"/>
</dbReference>
<dbReference type="EMBL" id="CP016808">
    <property type="protein sequence ID" value="ANY70619.1"/>
    <property type="molecule type" value="Genomic_DNA"/>
</dbReference>
<dbReference type="GO" id="GO:0006402">
    <property type="term" value="P:mRNA catabolic process"/>
    <property type="evidence" value="ECO:0007669"/>
    <property type="project" value="TreeGrafter"/>
</dbReference>
<keyword evidence="3" id="KW-0255">Endonuclease</keyword>
<comment type="similarity">
    <text evidence="1">Belongs to the PemK/MazF family.</text>
</comment>
<dbReference type="SUPFAM" id="SSF50118">
    <property type="entry name" value="Cell growth inhibitor/plasmid maintenance toxic component"/>
    <property type="match status" value="1"/>
</dbReference>
<proteinExistence type="inferred from homology"/>
<gene>
    <name evidence="3" type="ORF">BBD42_07010</name>
</gene>
<accession>A0A1B2DSC9</accession>
<reference evidence="3" key="1">
    <citation type="submission" date="2016-08" db="EMBL/GenBank/DDBJ databases">
        <title>Complete Genome Seqeunce of Paenibacillus sp. BIHB 4019 from tea rhizoplane.</title>
        <authorList>
            <person name="Thakur R."/>
            <person name="Swarnkar M.K."/>
            <person name="Gulati A."/>
        </authorList>
    </citation>
    <scope>NUCLEOTIDE SEQUENCE [LARGE SCALE GENOMIC DNA]</scope>
    <source>
        <strain evidence="3">BIHB4019</strain>
    </source>
</reference>
<keyword evidence="3" id="KW-0540">Nuclease</keyword>
<dbReference type="InterPro" id="IPR003477">
    <property type="entry name" value="PemK-like"/>
</dbReference>
<dbReference type="GO" id="GO:0004521">
    <property type="term" value="F:RNA endonuclease activity"/>
    <property type="evidence" value="ECO:0007669"/>
    <property type="project" value="TreeGrafter"/>
</dbReference>